<accession>A0ABD3MWQ1</accession>
<proteinExistence type="predicted"/>
<sequence length="60" mass="6694">MEPFLGFIEAPSIDICDSRNNIRLATGYKFALGCAFGACDAILWSLLLEETMIHQKYAHS</sequence>
<dbReference type="Proteomes" id="UP001530315">
    <property type="component" value="Unassembled WGS sequence"/>
</dbReference>
<evidence type="ECO:0000313" key="1">
    <source>
        <dbReference type="EMBL" id="KAL3768253.1"/>
    </source>
</evidence>
<name>A0ABD3MWQ1_9STRA</name>
<dbReference type="EMBL" id="JALLAZ020001683">
    <property type="protein sequence ID" value="KAL3768253.1"/>
    <property type="molecule type" value="Genomic_DNA"/>
</dbReference>
<reference evidence="1 2" key="1">
    <citation type="submission" date="2024-10" db="EMBL/GenBank/DDBJ databases">
        <title>Updated reference genomes for cyclostephanoid diatoms.</title>
        <authorList>
            <person name="Roberts W.R."/>
            <person name="Alverson A.J."/>
        </authorList>
    </citation>
    <scope>NUCLEOTIDE SEQUENCE [LARGE SCALE GENOMIC DNA]</scope>
    <source>
        <strain evidence="1 2">AJA276-08</strain>
    </source>
</reference>
<keyword evidence="2" id="KW-1185">Reference proteome</keyword>
<gene>
    <name evidence="1" type="ORF">ACHAW5_000006</name>
</gene>
<evidence type="ECO:0000313" key="2">
    <source>
        <dbReference type="Proteomes" id="UP001530315"/>
    </source>
</evidence>
<organism evidence="1 2">
    <name type="scientific">Stephanodiscus triporus</name>
    <dbReference type="NCBI Taxonomy" id="2934178"/>
    <lineage>
        <taxon>Eukaryota</taxon>
        <taxon>Sar</taxon>
        <taxon>Stramenopiles</taxon>
        <taxon>Ochrophyta</taxon>
        <taxon>Bacillariophyta</taxon>
        <taxon>Coscinodiscophyceae</taxon>
        <taxon>Thalassiosirophycidae</taxon>
        <taxon>Stephanodiscales</taxon>
        <taxon>Stephanodiscaceae</taxon>
        <taxon>Stephanodiscus</taxon>
    </lineage>
</organism>
<dbReference type="AlphaFoldDB" id="A0ABD3MWQ1"/>
<protein>
    <submittedName>
        <fullName evidence="1">Uncharacterized protein</fullName>
    </submittedName>
</protein>
<comment type="caution">
    <text evidence="1">The sequence shown here is derived from an EMBL/GenBank/DDBJ whole genome shotgun (WGS) entry which is preliminary data.</text>
</comment>